<evidence type="ECO:0000256" key="1">
    <source>
        <dbReference type="SAM" id="MobiDB-lite"/>
    </source>
</evidence>
<reference evidence="2 3" key="1">
    <citation type="journal article" date="2017" name="Front. Genet.">
        <title>Draft sequencing of the heterozygous diploid genome of Satsuma (Citrus unshiu Marc.) using a hybrid assembly approach.</title>
        <authorList>
            <person name="Shimizu T."/>
            <person name="Tanizawa Y."/>
            <person name="Mochizuki T."/>
            <person name="Nagasaki H."/>
            <person name="Yoshioka T."/>
            <person name="Toyoda A."/>
            <person name="Fujiyama A."/>
            <person name="Kaminuma E."/>
            <person name="Nakamura Y."/>
        </authorList>
    </citation>
    <scope>NUCLEOTIDE SEQUENCE [LARGE SCALE GENOMIC DNA]</scope>
    <source>
        <strain evidence="3">cv. Miyagawa wase</strain>
    </source>
</reference>
<keyword evidence="3" id="KW-1185">Reference proteome</keyword>
<comment type="caution">
    <text evidence="2">The sequence shown here is derived from an EMBL/GenBank/DDBJ whole genome shotgun (WGS) entry which is preliminary data.</text>
</comment>
<protein>
    <submittedName>
        <fullName evidence="2">Uncharacterized protein</fullName>
    </submittedName>
</protein>
<dbReference type="AlphaFoldDB" id="A0A2H5QWA4"/>
<dbReference type="EMBL" id="BDQV01001006">
    <property type="protein sequence ID" value="GAY68902.1"/>
    <property type="molecule type" value="Genomic_DNA"/>
</dbReference>
<dbReference type="Proteomes" id="UP000236630">
    <property type="component" value="Unassembled WGS sequence"/>
</dbReference>
<sequence>MKLEPSKWHLQSSSESQSEITEAAVEKKRTPPVKQVVPNRYQRKDAQLILPVPHIIGCGSWARSQMRSLCHYLTSSFWYRKEPLSITAISAQIELCASCHVDGWLNSLTVPSLDPLLWNLPLSGPSTLKTCSYHPSLANSGAGQCWFGWGWDSLGRLLWWKRAMWWASKSCCKFLYLDFNRLELGQR</sequence>
<evidence type="ECO:0000313" key="3">
    <source>
        <dbReference type="Proteomes" id="UP000236630"/>
    </source>
</evidence>
<feature type="region of interest" description="Disordered" evidence="1">
    <location>
        <begin position="1"/>
        <end position="31"/>
    </location>
</feature>
<evidence type="ECO:0000313" key="2">
    <source>
        <dbReference type="EMBL" id="GAY68902.1"/>
    </source>
</evidence>
<gene>
    <name evidence="2" type="ORF">CUMW_267770</name>
</gene>
<name>A0A2H5QWA4_CITUN</name>
<proteinExistence type="predicted"/>
<accession>A0A2H5QWA4</accession>
<organism evidence="2 3">
    <name type="scientific">Citrus unshiu</name>
    <name type="common">Satsuma mandarin</name>
    <name type="synonym">Citrus nobilis var. unshiu</name>
    <dbReference type="NCBI Taxonomy" id="55188"/>
    <lineage>
        <taxon>Eukaryota</taxon>
        <taxon>Viridiplantae</taxon>
        <taxon>Streptophyta</taxon>
        <taxon>Embryophyta</taxon>
        <taxon>Tracheophyta</taxon>
        <taxon>Spermatophyta</taxon>
        <taxon>Magnoliopsida</taxon>
        <taxon>eudicotyledons</taxon>
        <taxon>Gunneridae</taxon>
        <taxon>Pentapetalae</taxon>
        <taxon>rosids</taxon>
        <taxon>malvids</taxon>
        <taxon>Sapindales</taxon>
        <taxon>Rutaceae</taxon>
        <taxon>Aurantioideae</taxon>
        <taxon>Citrus</taxon>
    </lineage>
</organism>